<protein>
    <submittedName>
        <fullName evidence="2">Uncharacterized protein</fullName>
    </submittedName>
</protein>
<accession>A0AA88T3R4</accession>
<organism evidence="2 3">
    <name type="scientific">Tachysurus vachellii</name>
    <name type="common">Darkbarbel catfish</name>
    <name type="synonym">Pelteobagrus vachellii</name>
    <dbReference type="NCBI Taxonomy" id="175792"/>
    <lineage>
        <taxon>Eukaryota</taxon>
        <taxon>Metazoa</taxon>
        <taxon>Chordata</taxon>
        <taxon>Craniata</taxon>
        <taxon>Vertebrata</taxon>
        <taxon>Euteleostomi</taxon>
        <taxon>Actinopterygii</taxon>
        <taxon>Neopterygii</taxon>
        <taxon>Teleostei</taxon>
        <taxon>Ostariophysi</taxon>
        <taxon>Siluriformes</taxon>
        <taxon>Bagridae</taxon>
        <taxon>Tachysurus</taxon>
    </lineage>
</organism>
<feature type="region of interest" description="Disordered" evidence="1">
    <location>
        <begin position="145"/>
        <end position="177"/>
    </location>
</feature>
<evidence type="ECO:0000256" key="1">
    <source>
        <dbReference type="SAM" id="MobiDB-lite"/>
    </source>
</evidence>
<comment type="caution">
    <text evidence="2">The sequence shown here is derived from an EMBL/GenBank/DDBJ whole genome shotgun (WGS) entry which is preliminary data.</text>
</comment>
<gene>
    <name evidence="2" type="ORF">Q7C36_005422</name>
</gene>
<keyword evidence="3" id="KW-1185">Reference proteome</keyword>
<reference evidence="2" key="1">
    <citation type="submission" date="2023-08" db="EMBL/GenBank/DDBJ databases">
        <title>Pelteobagrus vachellii genome.</title>
        <authorList>
            <person name="Liu H."/>
        </authorList>
    </citation>
    <scope>NUCLEOTIDE SEQUENCE</scope>
    <source>
        <strain evidence="2">PRFRI_2022a</strain>
        <tissue evidence="2">Muscle</tissue>
    </source>
</reference>
<evidence type="ECO:0000313" key="3">
    <source>
        <dbReference type="Proteomes" id="UP001187315"/>
    </source>
</evidence>
<dbReference type="Proteomes" id="UP001187315">
    <property type="component" value="Unassembled WGS sequence"/>
</dbReference>
<dbReference type="EMBL" id="JAVHJS010000005">
    <property type="protein sequence ID" value="KAK2857503.1"/>
    <property type="molecule type" value="Genomic_DNA"/>
</dbReference>
<name>A0AA88T3R4_TACVA</name>
<proteinExistence type="predicted"/>
<evidence type="ECO:0000313" key="2">
    <source>
        <dbReference type="EMBL" id="KAK2857503.1"/>
    </source>
</evidence>
<dbReference type="AlphaFoldDB" id="A0AA88T3R4"/>
<sequence length="177" mass="19637">MGSVPLIIRARKIPAAACARMIALSDLLPRRTLNEKSAVAPGRRAEPMSARGVYVDAATQSPEQVFSSAVIVQKKKEKAITEAIRFKRGKKREQGRKQVVRYCSAPSRHVSLKKRSICKLMGRNGVFIQEKPQVKGKLEIRIYPSERTLPSLRNTSGRVEQTDGPGEDSLQPSQLSE</sequence>